<dbReference type="Gene3D" id="3.90.226.10">
    <property type="entry name" value="2-enoyl-CoA Hydratase, Chain A, domain 1"/>
    <property type="match status" value="1"/>
</dbReference>
<dbReference type="PANTHER" id="PTHR43149:SF1">
    <property type="entry name" value="DELTA(3,5)-DELTA(2,4)-DIENOYL-COA ISOMERASE, MITOCHONDRIAL"/>
    <property type="match status" value="1"/>
</dbReference>
<comment type="caution">
    <text evidence="7">The sequence shown here is derived from an EMBL/GenBank/DDBJ whole genome shotgun (WGS) entry which is preliminary data.</text>
</comment>
<dbReference type="GO" id="GO:0016853">
    <property type="term" value="F:isomerase activity"/>
    <property type="evidence" value="ECO:0007669"/>
    <property type="project" value="UniProtKB-KW"/>
</dbReference>
<evidence type="ECO:0000256" key="3">
    <source>
        <dbReference type="ARBA" id="ARBA00022832"/>
    </source>
</evidence>
<dbReference type="PROSITE" id="PS00166">
    <property type="entry name" value="ENOYL_COA_HYDRATASE"/>
    <property type="match status" value="1"/>
</dbReference>
<keyword evidence="8" id="KW-1185">Reference proteome</keyword>
<evidence type="ECO:0000256" key="6">
    <source>
        <dbReference type="RuleBase" id="RU003707"/>
    </source>
</evidence>
<dbReference type="Proteomes" id="UP000238220">
    <property type="component" value="Unassembled WGS sequence"/>
</dbReference>
<accession>A0A2S5THS0</accession>
<dbReference type="AlphaFoldDB" id="A0A2S5THS0"/>
<keyword evidence="4" id="KW-0443">Lipid metabolism</keyword>
<dbReference type="PANTHER" id="PTHR43149">
    <property type="entry name" value="ENOYL-COA HYDRATASE"/>
    <property type="match status" value="1"/>
</dbReference>
<dbReference type="NCBIfam" id="NF005699">
    <property type="entry name" value="PRK07509.1"/>
    <property type="match status" value="1"/>
</dbReference>
<dbReference type="InterPro" id="IPR018376">
    <property type="entry name" value="Enoyl-CoA_hyd/isom_CS"/>
</dbReference>
<name>A0A2S5THS0_9GAMM</name>
<reference evidence="7 8" key="1">
    <citation type="submission" date="2018-02" db="EMBL/GenBank/DDBJ databases">
        <title>Genome sequencing of Solimonas sp. HR-BB.</title>
        <authorList>
            <person name="Lee Y."/>
            <person name="Jeon C.O."/>
        </authorList>
    </citation>
    <scope>NUCLEOTIDE SEQUENCE [LARGE SCALE GENOMIC DNA]</scope>
    <source>
        <strain evidence="7 8">HR-BB</strain>
    </source>
</reference>
<dbReference type="InterPro" id="IPR014748">
    <property type="entry name" value="Enoyl-CoA_hydra_C"/>
</dbReference>
<dbReference type="Gene3D" id="1.10.12.10">
    <property type="entry name" value="Lyase 2-enoyl-coa Hydratase, Chain A, domain 2"/>
    <property type="match status" value="1"/>
</dbReference>
<organism evidence="7 8">
    <name type="scientific">Solimonas fluminis</name>
    <dbReference type="NCBI Taxonomy" id="2086571"/>
    <lineage>
        <taxon>Bacteria</taxon>
        <taxon>Pseudomonadati</taxon>
        <taxon>Pseudomonadota</taxon>
        <taxon>Gammaproteobacteria</taxon>
        <taxon>Nevskiales</taxon>
        <taxon>Nevskiaceae</taxon>
        <taxon>Solimonas</taxon>
    </lineage>
</organism>
<evidence type="ECO:0000256" key="1">
    <source>
        <dbReference type="ARBA" id="ARBA00005005"/>
    </source>
</evidence>
<dbReference type="OrthoDB" id="9807606at2"/>
<proteinExistence type="inferred from homology"/>
<dbReference type="CDD" id="cd06558">
    <property type="entry name" value="crotonase-like"/>
    <property type="match status" value="1"/>
</dbReference>
<evidence type="ECO:0000256" key="2">
    <source>
        <dbReference type="ARBA" id="ARBA00005254"/>
    </source>
</evidence>
<dbReference type="InterPro" id="IPR029045">
    <property type="entry name" value="ClpP/crotonase-like_dom_sf"/>
</dbReference>
<evidence type="ECO:0000256" key="5">
    <source>
        <dbReference type="ARBA" id="ARBA00023235"/>
    </source>
</evidence>
<dbReference type="GO" id="GO:0006635">
    <property type="term" value="P:fatty acid beta-oxidation"/>
    <property type="evidence" value="ECO:0007669"/>
    <property type="project" value="UniProtKB-UniPathway"/>
</dbReference>
<dbReference type="UniPathway" id="UPA00659"/>
<comment type="similarity">
    <text evidence="2 6">Belongs to the enoyl-CoA hydratase/isomerase family.</text>
</comment>
<dbReference type="EMBL" id="PSNW01000003">
    <property type="protein sequence ID" value="PPE74515.1"/>
    <property type="molecule type" value="Genomic_DNA"/>
</dbReference>
<protein>
    <submittedName>
        <fullName evidence="7">Crotonase/enoyl-CoA hydratase family protein</fullName>
    </submittedName>
</protein>
<gene>
    <name evidence="7" type="ORF">C3942_07055</name>
</gene>
<evidence type="ECO:0000313" key="8">
    <source>
        <dbReference type="Proteomes" id="UP000238220"/>
    </source>
</evidence>
<comment type="pathway">
    <text evidence="1">Lipid metabolism; fatty acid beta-oxidation.</text>
</comment>
<dbReference type="InterPro" id="IPR001753">
    <property type="entry name" value="Enoyl-CoA_hydra/iso"/>
</dbReference>
<dbReference type="InterPro" id="IPR045002">
    <property type="entry name" value="Ech1-like"/>
</dbReference>
<evidence type="ECO:0000256" key="4">
    <source>
        <dbReference type="ARBA" id="ARBA00023098"/>
    </source>
</evidence>
<evidence type="ECO:0000313" key="7">
    <source>
        <dbReference type="EMBL" id="PPE74515.1"/>
    </source>
</evidence>
<sequence length="267" mass="28876">MTDRVTLEIADGIATVGLNRPEKHNALDIPLIQALVDTAKAIKADRSVRAVVLQGNGPSFCSGLDVASAFSSLPKFFKHFATFGVKKRNIFQDVSLCWRELQVPVIGAIHGNCFGGGLQIALGADIRIATPESRLSVMEVKWGLIPDMSGTVLLRELMPIDVAKDLTLTGRIVSGAEAKELGLVTRLSADPQADALALAREIAAKSPDAVAAGKQLLNANWLCGENKALKLERKLQLLMFRSKNQRIAVKAGLAKQAPQFKPRERDY</sequence>
<dbReference type="SUPFAM" id="SSF52096">
    <property type="entry name" value="ClpP/crotonase"/>
    <property type="match status" value="1"/>
</dbReference>
<dbReference type="RefSeq" id="WP_104229673.1">
    <property type="nucleotide sequence ID" value="NZ_PSNW01000003.1"/>
</dbReference>
<keyword evidence="5" id="KW-0413">Isomerase</keyword>
<dbReference type="Pfam" id="PF00378">
    <property type="entry name" value="ECH_1"/>
    <property type="match status" value="1"/>
</dbReference>
<keyword evidence="3" id="KW-0276">Fatty acid metabolism</keyword>